<dbReference type="Proteomes" id="UP000488956">
    <property type="component" value="Unassembled WGS sequence"/>
</dbReference>
<dbReference type="EMBL" id="QXGA01003640">
    <property type="protein sequence ID" value="KAE9080980.1"/>
    <property type="molecule type" value="Genomic_DNA"/>
</dbReference>
<evidence type="ECO:0000313" key="2">
    <source>
        <dbReference type="EMBL" id="KAE9080980.1"/>
    </source>
</evidence>
<reference evidence="2 4" key="1">
    <citation type="submission" date="2018-08" db="EMBL/GenBank/DDBJ databases">
        <title>Genomic investigation of the strawberry pathogen Phytophthora fragariae indicates pathogenicity is determined by transcriptional variation in three key races.</title>
        <authorList>
            <person name="Adams T.M."/>
            <person name="Armitage A.D."/>
            <person name="Sobczyk M.K."/>
            <person name="Bates H.J."/>
            <person name="Dunwell J.M."/>
            <person name="Nellist C.F."/>
            <person name="Harrison R.J."/>
        </authorList>
    </citation>
    <scope>NUCLEOTIDE SEQUENCE [LARGE SCALE GENOMIC DNA]</scope>
    <source>
        <strain evidence="2 4">NOV-5</strain>
        <strain evidence="3 6">ONT-3</strain>
        <strain evidence="1 5">SCRP245</strain>
    </source>
</reference>
<evidence type="ECO:0000313" key="5">
    <source>
        <dbReference type="Proteomes" id="UP000460718"/>
    </source>
</evidence>
<evidence type="ECO:0000313" key="1">
    <source>
        <dbReference type="EMBL" id="KAE8970299.1"/>
    </source>
</evidence>
<protein>
    <submittedName>
        <fullName evidence="2">Uncharacterized protein</fullName>
    </submittedName>
</protein>
<name>A0A6A3QR87_9STRA</name>
<accession>A0A6A3QR87</accession>
<dbReference type="Proteomes" id="UP000460718">
    <property type="component" value="Unassembled WGS sequence"/>
</dbReference>
<gene>
    <name evidence="2" type="ORF">PF006_g27210</name>
    <name evidence="3" type="ORF">PF010_g3636</name>
    <name evidence="1" type="ORF">PF011_g26472</name>
</gene>
<evidence type="ECO:0000313" key="6">
    <source>
        <dbReference type="Proteomes" id="UP000488956"/>
    </source>
</evidence>
<dbReference type="EMBL" id="QXFW01003519">
    <property type="protein sequence ID" value="KAE8970299.1"/>
    <property type="molecule type" value="Genomic_DNA"/>
</dbReference>
<dbReference type="Proteomes" id="UP000440732">
    <property type="component" value="Unassembled WGS sequence"/>
</dbReference>
<sequence>MRLSSWRFVVDRADRPLAQVRSSSSKKKDERWCADRARRHDQGQELRAEKLIEVQEPLVQGKTIKTIKLPLVQGKIIKLPPVLGEEAKLLLVLSDETKLLLVLSATIELLLMLGETIELPPALSEEAKLPPVLGEEIKLLLVQSEEIIVKS</sequence>
<organism evidence="2 4">
    <name type="scientific">Phytophthora fragariae</name>
    <dbReference type="NCBI Taxonomy" id="53985"/>
    <lineage>
        <taxon>Eukaryota</taxon>
        <taxon>Sar</taxon>
        <taxon>Stramenopiles</taxon>
        <taxon>Oomycota</taxon>
        <taxon>Peronosporomycetes</taxon>
        <taxon>Peronosporales</taxon>
        <taxon>Peronosporaceae</taxon>
        <taxon>Phytophthora</taxon>
    </lineage>
</organism>
<comment type="caution">
    <text evidence="2">The sequence shown here is derived from an EMBL/GenBank/DDBJ whole genome shotgun (WGS) entry which is preliminary data.</text>
</comment>
<evidence type="ECO:0000313" key="3">
    <source>
        <dbReference type="EMBL" id="KAE9131061.1"/>
    </source>
</evidence>
<proteinExistence type="predicted"/>
<dbReference type="AlphaFoldDB" id="A0A6A3QR87"/>
<dbReference type="EMBL" id="QXFX01000116">
    <property type="protein sequence ID" value="KAE9131061.1"/>
    <property type="molecule type" value="Genomic_DNA"/>
</dbReference>
<evidence type="ECO:0000313" key="4">
    <source>
        <dbReference type="Proteomes" id="UP000440732"/>
    </source>
</evidence>